<dbReference type="Proteomes" id="UP000184159">
    <property type="component" value="Unassembled WGS sequence"/>
</dbReference>
<feature type="domain" description="PilZ" evidence="1">
    <location>
        <begin position="144"/>
        <end position="246"/>
    </location>
</feature>
<evidence type="ECO:0000313" key="3">
    <source>
        <dbReference type="Proteomes" id="UP000184159"/>
    </source>
</evidence>
<dbReference type="SUPFAM" id="SSF141371">
    <property type="entry name" value="PilZ domain-like"/>
    <property type="match status" value="1"/>
</dbReference>
<name>A0A1M4WVJ8_VIBGA</name>
<dbReference type="RefSeq" id="WP_072956109.1">
    <property type="nucleotide sequence ID" value="NZ_FQUH01000003.1"/>
</dbReference>
<dbReference type="AlphaFoldDB" id="A0A1M4WVJ8"/>
<protein>
    <submittedName>
        <fullName evidence="2">PilZ domain-containing protein</fullName>
    </submittedName>
</protein>
<evidence type="ECO:0000313" key="2">
    <source>
        <dbReference type="EMBL" id="SHE85256.1"/>
    </source>
</evidence>
<accession>A0A1M4WVJ8</accession>
<keyword evidence="3" id="KW-1185">Reference proteome</keyword>
<gene>
    <name evidence="2" type="ORF">SAMN02745781_00920</name>
</gene>
<organism evidence="2 3">
    <name type="scientific">Vibrio gazogenes DSM 21264 = NBRC 103151</name>
    <dbReference type="NCBI Taxonomy" id="1123492"/>
    <lineage>
        <taxon>Bacteria</taxon>
        <taxon>Pseudomonadati</taxon>
        <taxon>Pseudomonadota</taxon>
        <taxon>Gammaproteobacteria</taxon>
        <taxon>Vibrionales</taxon>
        <taxon>Vibrionaceae</taxon>
        <taxon>Vibrio</taxon>
    </lineage>
</organism>
<dbReference type="Pfam" id="PF07238">
    <property type="entry name" value="PilZ"/>
    <property type="match status" value="2"/>
</dbReference>
<dbReference type="Gene3D" id="2.40.10.220">
    <property type="entry name" value="predicted glycosyltransferase like domains"/>
    <property type="match status" value="2"/>
</dbReference>
<dbReference type="EMBL" id="FQUH01000003">
    <property type="protein sequence ID" value="SHE85256.1"/>
    <property type="molecule type" value="Genomic_DNA"/>
</dbReference>
<reference evidence="3" key="1">
    <citation type="submission" date="2016-11" db="EMBL/GenBank/DDBJ databases">
        <authorList>
            <person name="Varghese N."/>
            <person name="Submissions S."/>
        </authorList>
    </citation>
    <scope>NUCLEOTIDE SEQUENCE [LARGE SCALE GENOMIC DNA]</scope>
    <source>
        <strain evidence="3">DSM 21264</strain>
    </source>
</reference>
<feature type="domain" description="PilZ" evidence="1">
    <location>
        <begin position="470"/>
        <end position="558"/>
    </location>
</feature>
<evidence type="ECO:0000259" key="1">
    <source>
        <dbReference type="Pfam" id="PF07238"/>
    </source>
</evidence>
<dbReference type="InterPro" id="IPR009875">
    <property type="entry name" value="PilZ_domain"/>
</dbReference>
<dbReference type="GO" id="GO:0035438">
    <property type="term" value="F:cyclic-di-GMP binding"/>
    <property type="evidence" value="ECO:0007669"/>
    <property type="project" value="InterPro"/>
</dbReference>
<sequence>MQKTEIRSIAEKLIPAYKSEDFEKILSQITEGEQPSTKLLVKMELNRVMGPCTKIVDLRGRVQGECREYLLNGLRHWLDDVAFNDYYKYIKKFGGYTEGVWEALYNTRNNFRVMKERNTDNQPSLTDSDSPFEVETIQLGYDLKRKENRMKFASQVDVTLSNGQRLVAVTLDFSPSGAKIKVPAAFDYKLGESIQLHFSELELKHPHLEALQSPIEYRILGIDESLENDAVKFLRLIKLTETQVIEQVIQEHLFNETQKVRHDNQDKIMRARTRAYEHTFLKHACQLPVFFEGDELKVVLLTESNHNIWQYWHDERNQQSLGNLFNQQRMSLLAKQGVSESSNTLYTFKHDYQGKCLFFSMMKSEATPELRKLFWHIGAKKESWRAFRISMFELSAQERKSLATESPELTKHLSSLTHCGILQEVSNPETAADYLLVDKPKMPSSELNIFRHPRKVSGYPVSIFFDARSQRREPRYRLSSQVSIETAQGDVINGKTIDLSKRGVYITLETPVVLKVGDLIKVDFIELKLYNKKLLLDQVPYQVARITPNGQRIQLAIQEDSQTIKIIRFFNRLIESNRDKLIENDEIRPTLALLEGLHHILLDKIVCSPIFVERQGAYLKTTAIGVSRSLEPYQVLLAKLGHGEGYISLDPIFKGHSNTLIAQPMKHVDGAQPHHFDIYFSVRKFGSRVQSLETRLLSDFTTTQERISFIQESLAMGDIYILRYCAIAVFHPVAKLLRSDLDELSLINMHYAKAIEKSIASIVGYGEFFDITEEVLLRLEIN</sequence>
<proteinExistence type="predicted"/>